<keyword evidence="3" id="KW-1185">Reference proteome</keyword>
<protein>
    <submittedName>
        <fullName evidence="2">Uncharacterized protein</fullName>
    </submittedName>
</protein>
<dbReference type="Proteomes" id="UP000829494">
    <property type="component" value="Chromosome"/>
</dbReference>
<evidence type="ECO:0000313" key="2">
    <source>
        <dbReference type="EMBL" id="UNZ08142.1"/>
    </source>
</evidence>
<dbReference type="GeneID" id="66852710"/>
<dbReference type="EMBL" id="CP094298">
    <property type="protein sequence ID" value="UNZ08142.1"/>
    <property type="molecule type" value="Genomic_DNA"/>
</dbReference>
<proteinExistence type="predicted"/>
<accession>A0ABY3ZFL5</accession>
<dbReference type="RefSeq" id="WP_003979483.1">
    <property type="nucleotide sequence ID" value="NZ_CP043497.1"/>
</dbReference>
<evidence type="ECO:0000313" key="3">
    <source>
        <dbReference type="Proteomes" id="UP000829494"/>
    </source>
</evidence>
<feature type="region of interest" description="Disordered" evidence="1">
    <location>
        <begin position="167"/>
        <end position="205"/>
    </location>
</feature>
<sequence length="205" mass="22693">MARCTFDGEVAERYLHHFGGLTKASRQLWRVTTRGHLHTTGPTGDDNLWQTKAARPGRGRDQRVRNPQSGRGLAVAAATALMRAVLPTADPYANTSDNRAEVASSAVPGGGLQLVWLQHPHLETRMDSLWHAQQTAAHQAFRTVTEAQTALSPTAKEVTATSRTYTRWARSTSRTTRRRSTSLHPSAPLLRHPPINSRHQSARRN</sequence>
<organism evidence="2 3">
    <name type="scientific">Streptomyces rimosus subsp. rimosus</name>
    <dbReference type="NCBI Taxonomy" id="132474"/>
    <lineage>
        <taxon>Bacteria</taxon>
        <taxon>Bacillati</taxon>
        <taxon>Actinomycetota</taxon>
        <taxon>Actinomycetes</taxon>
        <taxon>Kitasatosporales</taxon>
        <taxon>Streptomycetaceae</taxon>
        <taxon>Streptomyces</taxon>
    </lineage>
</organism>
<reference evidence="2 3" key="1">
    <citation type="submission" date="2022-03" db="EMBL/GenBank/DDBJ databases">
        <title>Complete genome of Streptomyces rimosus ssp. rimosus R7 (=ATCC 10970).</title>
        <authorList>
            <person name="Beganovic S."/>
            <person name="Ruckert C."/>
            <person name="Busche T."/>
            <person name="Kalinowski J."/>
            <person name="Wittmann C."/>
        </authorList>
    </citation>
    <scope>NUCLEOTIDE SEQUENCE [LARGE SCALE GENOMIC DNA]</scope>
    <source>
        <strain evidence="2 3">R7</strain>
    </source>
</reference>
<feature type="region of interest" description="Disordered" evidence="1">
    <location>
        <begin position="36"/>
        <end position="71"/>
    </location>
</feature>
<evidence type="ECO:0000256" key="1">
    <source>
        <dbReference type="SAM" id="MobiDB-lite"/>
    </source>
</evidence>
<name>A0ABY3ZFL5_STRRM</name>
<gene>
    <name evidence="2" type="ORF">SRIMR7_38900</name>
</gene>